<evidence type="ECO:0000256" key="1">
    <source>
        <dbReference type="SAM" id="MobiDB-lite"/>
    </source>
</evidence>
<evidence type="ECO:0000313" key="2">
    <source>
        <dbReference type="EMBL" id="KAK9714882.1"/>
    </source>
</evidence>
<feature type="compositionally biased region" description="Polar residues" evidence="1">
    <location>
        <begin position="32"/>
        <end position="46"/>
    </location>
</feature>
<feature type="compositionally biased region" description="Basic and acidic residues" evidence="1">
    <location>
        <begin position="114"/>
        <end position="130"/>
    </location>
</feature>
<comment type="caution">
    <text evidence="2">The sequence shown here is derived from an EMBL/GenBank/DDBJ whole genome shotgun (WGS) entry which is preliminary data.</text>
</comment>
<accession>A0AAW1KAI6</accession>
<keyword evidence="3" id="KW-1185">Reference proteome</keyword>
<organism evidence="2 3">
    <name type="scientific">Saponaria officinalis</name>
    <name type="common">Common soapwort</name>
    <name type="synonym">Lychnis saponaria</name>
    <dbReference type="NCBI Taxonomy" id="3572"/>
    <lineage>
        <taxon>Eukaryota</taxon>
        <taxon>Viridiplantae</taxon>
        <taxon>Streptophyta</taxon>
        <taxon>Embryophyta</taxon>
        <taxon>Tracheophyta</taxon>
        <taxon>Spermatophyta</taxon>
        <taxon>Magnoliopsida</taxon>
        <taxon>eudicotyledons</taxon>
        <taxon>Gunneridae</taxon>
        <taxon>Pentapetalae</taxon>
        <taxon>Caryophyllales</taxon>
        <taxon>Caryophyllaceae</taxon>
        <taxon>Caryophylleae</taxon>
        <taxon>Saponaria</taxon>
    </lineage>
</organism>
<feature type="region of interest" description="Disordered" evidence="1">
    <location>
        <begin position="1"/>
        <end position="132"/>
    </location>
</feature>
<sequence length="190" mass="20957">MFPNKKVIPRKSPEGHRDKNETSLEKRKLQDRVTQTTPESPAASTDSLKKRGLTVKLTRDRAQQPLKKTSPPPKDKTRVDDRVRKVTPPPSKSGEKVSAPPSKKNSSTVPSDGNKSKGENILHIFDHSPESDDLNCTAEMFSQKDVNIADELAATNNSLDELDSFDDGLFNAVNDLEIRGAVSVLLEPET</sequence>
<feature type="compositionally biased region" description="Basic and acidic residues" evidence="1">
    <location>
        <begin position="11"/>
        <end position="31"/>
    </location>
</feature>
<name>A0AAW1KAI6_SAPOF</name>
<reference evidence="2" key="1">
    <citation type="submission" date="2024-03" db="EMBL/GenBank/DDBJ databases">
        <title>WGS assembly of Saponaria officinalis var. Norfolk2.</title>
        <authorList>
            <person name="Jenkins J."/>
            <person name="Shu S."/>
            <person name="Grimwood J."/>
            <person name="Barry K."/>
            <person name="Goodstein D."/>
            <person name="Schmutz J."/>
            <person name="Leebens-Mack J."/>
            <person name="Osbourn A."/>
        </authorList>
    </citation>
    <scope>NUCLEOTIDE SEQUENCE [LARGE SCALE GENOMIC DNA]</scope>
    <source>
        <strain evidence="2">JIC</strain>
    </source>
</reference>
<dbReference type="EMBL" id="JBDFQZ010000006">
    <property type="protein sequence ID" value="KAK9714882.1"/>
    <property type="molecule type" value="Genomic_DNA"/>
</dbReference>
<dbReference type="Proteomes" id="UP001443914">
    <property type="component" value="Unassembled WGS sequence"/>
</dbReference>
<dbReference type="AlphaFoldDB" id="A0AAW1KAI6"/>
<protein>
    <submittedName>
        <fullName evidence="2">Uncharacterized protein</fullName>
    </submittedName>
</protein>
<proteinExistence type="predicted"/>
<feature type="compositionally biased region" description="Polar residues" evidence="1">
    <location>
        <begin position="103"/>
        <end position="113"/>
    </location>
</feature>
<gene>
    <name evidence="2" type="ORF">RND81_06G127300</name>
</gene>
<feature type="compositionally biased region" description="Basic and acidic residues" evidence="1">
    <location>
        <begin position="73"/>
        <end position="84"/>
    </location>
</feature>
<evidence type="ECO:0000313" key="3">
    <source>
        <dbReference type="Proteomes" id="UP001443914"/>
    </source>
</evidence>